<evidence type="ECO:0000313" key="3">
    <source>
        <dbReference type="Proteomes" id="UP001575105"/>
    </source>
</evidence>
<evidence type="ECO:0000313" key="2">
    <source>
        <dbReference type="EMBL" id="MFA9478490.1"/>
    </source>
</evidence>
<dbReference type="InterPro" id="IPR036388">
    <property type="entry name" value="WH-like_DNA-bd_sf"/>
</dbReference>
<proteinExistence type="inferred from homology"/>
<dbReference type="SUPFAM" id="SSF53067">
    <property type="entry name" value="Actin-like ATPase domain"/>
    <property type="match status" value="1"/>
</dbReference>
<dbReference type="PANTHER" id="PTHR18964:SF149">
    <property type="entry name" value="BIFUNCTIONAL UDP-N-ACETYLGLUCOSAMINE 2-EPIMERASE_N-ACETYLMANNOSAMINE KINASE"/>
    <property type="match status" value="1"/>
</dbReference>
<name>A0ABV4U4F6_9BACT</name>
<dbReference type="RefSeq" id="WP_425345416.1">
    <property type="nucleotide sequence ID" value="NZ_JBGUBD010000005.1"/>
</dbReference>
<dbReference type="Gene3D" id="1.10.10.10">
    <property type="entry name" value="Winged helix-like DNA-binding domain superfamily/Winged helix DNA-binding domain"/>
    <property type="match status" value="1"/>
</dbReference>
<accession>A0ABV4U4F6</accession>
<dbReference type="PANTHER" id="PTHR18964">
    <property type="entry name" value="ROK (REPRESSOR, ORF, KINASE) FAMILY"/>
    <property type="match status" value="1"/>
</dbReference>
<dbReference type="Proteomes" id="UP001575105">
    <property type="component" value="Unassembled WGS sequence"/>
</dbReference>
<dbReference type="Gene3D" id="3.30.420.40">
    <property type="match status" value="2"/>
</dbReference>
<evidence type="ECO:0000256" key="1">
    <source>
        <dbReference type="ARBA" id="ARBA00006479"/>
    </source>
</evidence>
<dbReference type="InterPro" id="IPR036390">
    <property type="entry name" value="WH_DNA-bd_sf"/>
</dbReference>
<reference evidence="2 3" key="1">
    <citation type="submission" date="2024-08" db="EMBL/GenBank/DDBJ databases">
        <title>Whole-genome sequencing of halo(alkali)philic microorganisms from hypersaline lakes.</title>
        <authorList>
            <person name="Sorokin D.Y."/>
            <person name="Merkel A.Y."/>
            <person name="Messina E."/>
            <person name="Yakimov M."/>
        </authorList>
    </citation>
    <scope>NUCLEOTIDE SEQUENCE [LARGE SCALE GENOMIC DNA]</scope>
    <source>
        <strain evidence="2 3">AB-hyl4</strain>
    </source>
</reference>
<comment type="caution">
    <text evidence="2">The sequence shown here is derived from an EMBL/GenBank/DDBJ whole genome shotgun (WGS) entry which is preliminary data.</text>
</comment>
<comment type="similarity">
    <text evidence="1">Belongs to the ROK (NagC/XylR) family.</text>
</comment>
<dbReference type="EMBL" id="JBGUBD010000005">
    <property type="protein sequence ID" value="MFA9478490.1"/>
    <property type="molecule type" value="Genomic_DNA"/>
</dbReference>
<organism evidence="2 3">
    <name type="scientific">Natronomicrosphaera hydrolytica</name>
    <dbReference type="NCBI Taxonomy" id="3242702"/>
    <lineage>
        <taxon>Bacteria</taxon>
        <taxon>Pseudomonadati</taxon>
        <taxon>Planctomycetota</taxon>
        <taxon>Phycisphaerae</taxon>
        <taxon>Phycisphaerales</taxon>
        <taxon>Phycisphaeraceae</taxon>
        <taxon>Natronomicrosphaera</taxon>
    </lineage>
</organism>
<protein>
    <submittedName>
        <fullName evidence="2">ROK family protein</fullName>
    </submittedName>
</protein>
<dbReference type="Pfam" id="PF13412">
    <property type="entry name" value="HTH_24"/>
    <property type="match status" value="1"/>
</dbReference>
<gene>
    <name evidence="2" type="ORF">ACERK3_09300</name>
</gene>
<keyword evidence="3" id="KW-1185">Reference proteome</keyword>
<dbReference type="InterPro" id="IPR000600">
    <property type="entry name" value="ROK"/>
</dbReference>
<dbReference type="Pfam" id="PF00480">
    <property type="entry name" value="ROK"/>
    <property type="match status" value="1"/>
</dbReference>
<dbReference type="InterPro" id="IPR043129">
    <property type="entry name" value="ATPase_NBD"/>
</dbReference>
<dbReference type="SUPFAM" id="SSF46785">
    <property type="entry name" value="Winged helix' DNA-binding domain"/>
    <property type="match status" value="1"/>
</dbReference>
<sequence>MTQLANMLEKEAVTLVRVLEQIRREGPISQVEIGQKLGLGRAIVNVHTKKLLAERVVVPTGEREAGGMGRPRVLLDLAREGKAVLGIALDSPVLSGAVMDFSNRIVVRHERDVSEVKSHEELAEHVAQLVQQLQADARAKSLELYSACFSVPGLLEDGTGRILNYVNMPAANGLDAKQVLGQLLGVPIYVVPLASAIYWGGLESDQSDQQIFQVIWDLGVGLMPGRGYEVGFKAYARKPGQVNNNIRDIGHAVLWPGGRPCYCGRRGCLEAYLGGHAITDRWNERHPEERITFSQLLDRASRNEPAYLNQIARQGRRLGEALGWIFAVHQPGQIKLSGQIPDAVPVARDAFWDGVCRRIGEDQPQSTFSYVGDTRSIELLGSCRLALHVRFNKPLLDIVSDDDASESTASTIVVG</sequence>